<evidence type="ECO:0000256" key="11">
    <source>
        <dbReference type="ARBA" id="ARBA00059294"/>
    </source>
</evidence>
<dbReference type="EMBL" id="JBFDAA010000007">
    <property type="protein sequence ID" value="KAL1131076.1"/>
    <property type="molecule type" value="Genomic_DNA"/>
</dbReference>
<dbReference type="InterPro" id="IPR000330">
    <property type="entry name" value="SNF2_N"/>
</dbReference>
<evidence type="ECO:0000256" key="12">
    <source>
        <dbReference type="ARBA" id="ARBA00069890"/>
    </source>
</evidence>
<dbReference type="FunFam" id="3.40.50.10810:FF:000014">
    <property type="entry name" value="SWI/SNF-related matrix-associated actin-dependent regulator of chromatin subfamily A containing DEAD/H box 1"/>
    <property type="match status" value="1"/>
</dbReference>
<comment type="caution">
    <text evidence="15">The sequence shown here is derived from an EMBL/GenBank/DDBJ whole genome shotgun (WGS) entry which is preliminary data.</text>
</comment>
<dbReference type="GO" id="GO:0016787">
    <property type="term" value="F:hydrolase activity"/>
    <property type="evidence" value="ECO:0007669"/>
    <property type="project" value="UniProtKB-KW"/>
</dbReference>
<comment type="subcellular location">
    <subcellularLocation>
        <location evidence="1">Nucleus</location>
    </subcellularLocation>
</comment>
<dbReference type="GO" id="GO:0005524">
    <property type="term" value="F:ATP binding"/>
    <property type="evidence" value="ECO:0007669"/>
    <property type="project" value="UniProtKB-KW"/>
</dbReference>
<dbReference type="PROSITE" id="PS51192">
    <property type="entry name" value="HELICASE_ATP_BIND_1"/>
    <property type="match status" value="1"/>
</dbReference>
<evidence type="ECO:0000259" key="14">
    <source>
        <dbReference type="PROSITE" id="PS51194"/>
    </source>
</evidence>
<keyword evidence="7" id="KW-0067">ATP-binding</keyword>
<dbReference type="EC" id="3.6.4.12" evidence="3"/>
<name>A0ABD0YIQ6_9HEMI</name>
<evidence type="ECO:0000256" key="2">
    <source>
        <dbReference type="ARBA" id="ARBA00007025"/>
    </source>
</evidence>
<dbReference type="InterPro" id="IPR027417">
    <property type="entry name" value="P-loop_NTPase"/>
</dbReference>
<dbReference type="InterPro" id="IPR001650">
    <property type="entry name" value="Helicase_C-like"/>
</dbReference>
<feature type="domain" description="Helicase C-terminal" evidence="14">
    <location>
        <begin position="476"/>
        <end position="624"/>
    </location>
</feature>
<evidence type="ECO:0000256" key="9">
    <source>
        <dbReference type="ARBA" id="ARBA00023125"/>
    </source>
</evidence>
<keyword evidence="4" id="KW-0547">Nucleotide-binding</keyword>
<evidence type="ECO:0000259" key="13">
    <source>
        <dbReference type="PROSITE" id="PS51192"/>
    </source>
</evidence>
<dbReference type="SMART" id="SM00490">
    <property type="entry name" value="HELICc"/>
    <property type="match status" value="1"/>
</dbReference>
<dbReference type="Pfam" id="PF00271">
    <property type="entry name" value="Helicase_C"/>
    <property type="match status" value="1"/>
</dbReference>
<keyword evidence="5" id="KW-0378">Hydrolase</keyword>
<keyword evidence="9" id="KW-0238">DNA-binding</keyword>
<keyword evidence="10" id="KW-0539">Nucleus</keyword>
<keyword evidence="16" id="KW-1185">Reference proteome</keyword>
<evidence type="ECO:0000313" key="16">
    <source>
        <dbReference type="Proteomes" id="UP001558652"/>
    </source>
</evidence>
<comment type="similarity">
    <text evidence="2">Belongs to the SNF2/RAD54 helicase family.</text>
</comment>
<evidence type="ECO:0000313" key="15">
    <source>
        <dbReference type="EMBL" id="KAL1131076.1"/>
    </source>
</evidence>
<dbReference type="CDD" id="cd18793">
    <property type="entry name" value="SF2_C_SNF"/>
    <property type="match status" value="1"/>
</dbReference>
<evidence type="ECO:0000256" key="3">
    <source>
        <dbReference type="ARBA" id="ARBA00012551"/>
    </source>
</evidence>
<dbReference type="GO" id="GO:0005634">
    <property type="term" value="C:nucleus"/>
    <property type="evidence" value="ECO:0007669"/>
    <property type="project" value="UniProtKB-SubCell"/>
</dbReference>
<keyword evidence="6" id="KW-0347">Helicase</keyword>
<dbReference type="InterPro" id="IPR038718">
    <property type="entry name" value="SNF2-like_sf"/>
</dbReference>
<evidence type="ECO:0000256" key="8">
    <source>
        <dbReference type="ARBA" id="ARBA00022853"/>
    </source>
</evidence>
<evidence type="ECO:0000256" key="6">
    <source>
        <dbReference type="ARBA" id="ARBA00022806"/>
    </source>
</evidence>
<dbReference type="Gene3D" id="3.40.50.300">
    <property type="entry name" value="P-loop containing nucleotide triphosphate hydrolases"/>
    <property type="match status" value="2"/>
</dbReference>
<dbReference type="Gene3D" id="3.40.50.10810">
    <property type="entry name" value="Tandem AAA-ATPase domain"/>
    <property type="match status" value="1"/>
</dbReference>
<dbReference type="GO" id="GO:0003678">
    <property type="term" value="F:DNA helicase activity"/>
    <property type="evidence" value="ECO:0007669"/>
    <property type="project" value="UniProtKB-EC"/>
</dbReference>
<proteinExistence type="inferred from homology"/>
<sequence>MTESQKRVFDFLNSASSIELLQIPTCTQNKVNAIVEGRPFAGWRDMVYKFRSGKNLGTQIFNYTLETLKTRHIVSRLMNKCLDIAIKTEQCIAAGSTTLKEQPKLLTPELQLKGYQMVGLNWLALMHKQNLSGILADEMGLGKTIQVIAFLAYLKENGIDHGPHLVIAPSTTLENWAIEFTRWCPDMRVVIYHGNPDERRSLRILWFKQKFKEFDVIITTYNIVSSSYEEKKMFKIVPMHFVIFDEAHMLKNMNTLRYANLFGINAEKRILLTGTPLQNNLLELMSLLNFVMPGMFSKRIDCIKAFFSRNAKLPVNNLPDFEREQVELAKRIMKPFVLRRLKSDVLSDLPQKTSEVVKCSLTEKQKIKYADLLQELKNLAKNYPEEHNYMSSFMQLRKMANHQLTSRNFYQEDKLKEMAKQLARDSSYKVNNVEHVLEDLGFMSDLELHKLSVEYDCLAGYGLPDALFLDSAKFCVLDELLPKLKSEGHRVIIFSQFVFVLDLLEEYLRIRHHSYLRLDGSTRSLDRQDLIDNYNEDLSIFVFLLTTRAGGIGINLTTADTVIIHDVDFNPYNDKQAEDRCHRLGQTRPVRVIRLVTEGTVEEVIYAKAQNKLTLEQEVTGMGE</sequence>
<evidence type="ECO:0000256" key="1">
    <source>
        <dbReference type="ARBA" id="ARBA00004123"/>
    </source>
</evidence>
<organism evidence="15 16">
    <name type="scientific">Ranatra chinensis</name>
    <dbReference type="NCBI Taxonomy" id="642074"/>
    <lineage>
        <taxon>Eukaryota</taxon>
        <taxon>Metazoa</taxon>
        <taxon>Ecdysozoa</taxon>
        <taxon>Arthropoda</taxon>
        <taxon>Hexapoda</taxon>
        <taxon>Insecta</taxon>
        <taxon>Pterygota</taxon>
        <taxon>Neoptera</taxon>
        <taxon>Paraneoptera</taxon>
        <taxon>Hemiptera</taxon>
        <taxon>Heteroptera</taxon>
        <taxon>Panheteroptera</taxon>
        <taxon>Nepomorpha</taxon>
        <taxon>Nepidae</taxon>
        <taxon>Ranatrinae</taxon>
        <taxon>Ranatra</taxon>
    </lineage>
</organism>
<dbReference type="InterPro" id="IPR049730">
    <property type="entry name" value="SNF2/RAD54-like_C"/>
</dbReference>
<dbReference type="PROSITE" id="PS51194">
    <property type="entry name" value="HELICASE_CTER"/>
    <property type="match status" value="1"/>
</dbReference>
<dbReference type="Pfam" id="PF00176">
    <property type="entry name" value="SNF2-rel_dom"/>
    <property type="match status" value="1"/>
</dbReference>
<dbReference type="GO" id="GO:0006325">
    <property type="term" value="P:chromatin organization"/>
    <property type="evidence" value="ECO:0007669"/>
    <property type="project" value="UniProtKB-KW"/>
</dbReference>
<evidence type="ECO:0000256" key="10">
    <source>
        <dbReference type="ARBA" id="ARBA00023242"/>
    </source>
</evidence>
<evidence type="ECO:0000256" key="4">
    <source>
        <dbReference type="ARBA" id="ARBA00022741"/>
    </source>
</evidence>
<dbReference type="GO" id="GO:0005694">
    <property type="term" value="C:chromosome"/>
    <property type="evidence" value="ECO:0007669"/>
    <property type="project" value="UniProtKB-ARBA"/>
</dbReference>
<dbReference type="GO" id="GO:0003677">
    <property type="term" value="F:DNA binding"/>
    <property type="evidence" value="ECO:0007669"/>
    <property type="project" value="UniProtKB-KW"/>
</dbReference>
<protein>
    <recommendedName>
        <fullName evidence="12">SWI/SNF-related matrix-associated actin-dependent regulator of chromatin subfamily A containing DEAD/H box 1 homolog</fullName>
        <ecNumber evidence="3">3.6.4.12</ecNumber>
    </recommendedName>
</protein>
<dbReference type="SMART" id="SM00487">
    <property type="entry name" value="DEXDc"/>
    <property type="match status" value="1"/>
</dbReference>
<dbReference type="SUPFAM" id="SSF52540">
    <property type="entry name" value="P-loop containing nucleoside triphosphate hydrolases"/>
    <property type="match status" value="2"/>
</dbReference>
<keyword evidence="8" id="KW-0156">Chromatin regulator</keyword>
<dbReference type="Proteomes" id="UP001558652">
    <property type="component" value="Unassembled WGS sequence"/>
</dbReference>
<dbReference type="PANTHER" id="PTHR10799">
    <property type="entry name" value="SNF2/RAD54 HELICASE FAMILY"/>
    <property type="match status" value="1"/>
</dbReference>
<dbReference type="AlphaFoldDB" id="A0ABD0YIQ6"/>
<dbReference type="InterPro" id="IPR014001">
    <property type="entry name" value="Helicase_ATP-bd"/>
</dbReference>
<comment type="function">
    <text evidence="11">DNA helicase that possesses intrinsic ATP-dependent nucleosome-remodeling activity and is both required for DNA repair and heterochromatin organization. Promotes DNA end resection of double-strand breaks (DSBs) following DNA damage: probably acts by weakening histone DNA interactions in nucleosomes flanking DSBs.</text>
</comment>
<feature type="domain" description="Helicase ATP-binding" evidence="13">
    <location>
        <begin position="124"/>
        <end position="294"/>
    </location>
</feature>
<evidence type="ECO:0000256" key="5">
    <source>
        <dbReference type="ARBA" id="ARBA00022801"/>
    </source>
</evidence>
<gene>
    <name evidence="15" type="ORF">AAG570_012313</name>
</gene>
<accession>A0ABD0YIQ6</accession>
<evidence type="ECO:0000256" key="7">
    <source>
        <dbReference type="ARBA" id="ARBA00022840"/>
    </source>
</evidence>
<reference evidence="15 16" key="1">
    <citation type="submission" date="2024-07" db="EMBL/GenBank/DDBJ databases">
        <title>Chromosome-level genome assembly of the water stick insect Ranatra chinensis (Heteroptera: Nepidae).</title>
        <authorList>
            <person name="Liu X."/>
        </authorList>
    </citation>
    <scope>NUCLEOTIDE SEQUENCE [LARGE SCALE GENOMIC DNA]</scope>
    <source>
        <strain evidence="15">Cailab_2021Rc</strain>
        <tissue evidence="15">Muscle</tissue>
    </source>
</reference>